<keyword evidence="7 9" id="KW-0648">Protein biosynthesis</keyword>
<dbReference type="GO" id="GO:0005524">
    <property type="term" value="F:ATP binding"/>
    <property type="evidence" value="ECO:0007669"/>
    <property type="project" value="UniProtKB-UniRule"/>
</dbReference>
<dbReference type="NCBIfam" id="NF002436">
    <property type="entry name" value="PRK01584.1"/>
    <property type="match status" value="1"/>
</dbReference>
<dbReference type="Gene3D" id="3.30.930.10">
    <property type="entry name" value="Bira Bifunctional Protein, Domain 2"/>
    <property type="match status" value="1"/>
</dbReference>
<dbReference type="FunFam" id="3.30.980.10:FF:000004">
    <property type="entry name" value="Alanine--tRNA ligase, cytoplasmic"/>
    <property type="match status" value="1"/>
</dbReference>
<keyword evidence="8 9" id="KW-0030">Aminoacyl-tRNA synthetase</keyword>
<feature type="binding site" evidence="9">
    <location>
        <position position="436"/>
    </location>
    <ligand>
        <name>Zn(2+)</name>
        <dbReference type="ChEBI" id="CHEBI:29105"/>
    </ligand>
</feature>
<dbReference type="PRINTS" id="PR00980">
    <property type="entry name" value="TRNASYNTHALA"/>
</dbReference>
<evidence type="ECO:0000259" key="10">
    <source>
        <dbReference type="PROSITE" id="PS50860"/>
    </source>
</evidence>
<dbReference type="HAMAP" id="MF_00036_B">
    <property type="entry name" value="Ala_tRNA_synth_B"/>
    <property type="match status" value="1"/>
</dbReference>
<keyword evidence="4 9" id="KW-0547">Nucleotide-binding</keyword>
<dbReference type="AlphaFoldDB" id="A0A1G1WN91"/>
<dbReference type="SMART" id="SM00863">
    <property type="entry name" value="tRNA_SAD"/>
    <property type="match status" value="1"/>
</dbReference>
<dbReference type="PANTHER" id="PTHR11777:SF9">
    <property type="entry name" value="ALANINE--TRNA LIGASE, CYTOPLASMIC"/>
    <property type="match status" value="1"/>
</dbReference>
<evidence type="ECO:0000256" key="3">
    <source>
        <dbReference type="ARBA" id="ARBA00022598"/>
    </source>
</evidence>
<dbReference type="CDD" id="cd00673">
    <property type="entry name" value="AlaRS_core"/>
    <property type="match status" value="1"/>
</dbReference>
<evidence type="ECO:0000256" key="5">
    <source>
        <dbReference type="ARBA" id="ARBA00022840"/>
    </source>
</evidence>
<dbReference type="GO" id="GO:0002161">
    <property type="term" value="F:aminoacyl-tRNA deacylase activity"/>
    <property type="evidence" value="ECO:0007669"/>
    <property type="project" value="TreeGrafter"/>
</dbReference>
<dbReference type="Gene3D" id="3.30.54.20">
    <property type="match status" value="1"/>
</dbReference>
<dbReference type="InterPro" id="IPR018164">
    <property type="entry name" value="Ala-tRNA-synth_IIc_N"/>
</dbReference>
<keyword evidence="9" id="KW-0862">Zinc</keyword>
<dbReference type="Pfam" id="PF07973">
    <property type="entry name" value="tRNA_SAD"/>
    <property type="match status" value="1"/>
</dbReference>
<evidence type="ECO:0000313" key="12">
    <source>
        <dbReference type="Proteomes" id="UP000177821"/>
    </source>
</evidence>
<evidence type="ECO:0000256" key="7">
    <source>
        <dbReference type="ARBA" id="ARBA00022917"/>
    </source>
</evidence>
<proteinExistence type="inferred from homology"/>
<reference evidence="11 12" key="1">
    <citation type="journal article" date="2016" name="Nat. Commun.">
        <title>Thousands of microbial genomes shed light on interconnected biogeochemical processes in an aquifer system.</title>
        <authorList>
            <person name="Anantharaman K."/>
            <person name="Brown C.T."/>
            <person name="Hug L.A."/>
            <person name="Sharon I."/>
            <person name="Castelle C.J."/>
            <person name="Probst A.J."/>
            <person name="Thomas B.C."/>
            <person name="Singh A."/>
            <person name="Wilkins M.J."/>
            <person name="Karaoz U."/>
            <person name="Brodie E.L."/>
            <person name="Williams K.H."/>
            <person name="Hubbard S.S."/>
            <person name="Banfield J.F."/>
        </authorList>
    </citation>
    <scope>NUCLEOTIDE SEQUENCE [LARGE SCALE GENOMIC DNA]</scope>
</reference>
<keyword evidence="3 9" id="KW-0436">Ligase</keyword>
<keyword evidence="9" id="KW-0479">Metal-binding</keyword>
<dbReference type="Gene3D" id="3.30.980.10">
    <property type="entry name" value="Threonyl-trna Synthetase, Chain A, domain 2"/>
    <property type="match status" value="1"/>
</dbReference>
<dbReference type="InterPro" id="IPR023033">
    <property type="entry name" value="Ala_tRNA_ligase_euk/bac"/>
</dbReference>
<dbReference type="PROSITE" id="PS50860">
    <property type="entry name" value="AA_TRNA_LIGASE_II_ALA"/>
    <property type="match status" value="1"/>
</dbReference>
<feature type="binding site" evidence="9">
    <location>
        <position position="542"/>
    </location>
    <ligand>
        <name>Zn(2+)</name>
        <dbReference type="ChEBI" id="CHEBI:29105"/>
    </ligand>
</feature>
<comment type="similarity">
    <text evidence="1 9">Belongs to the class-II aminoacyl-tRNA synthetase family.</text>
</comment>
<dbReference type="GO" id="GO:0004813">
    <property type="term" value="F:alanine-tRNA ligase activity"/>
    <property type="evidence" value="ECO:0007669"/>
    <property type="project" value="UniProtKB-UniRule"/>
</dbReference>
<dbReference type="GO" id="GO:0005829">
    <property type="term" value="C:cytosol"/>
    <property type="evidence" value="ECO:0007669"/>
    <property type="project" value="TreeGrafter"/>
</dbReference>
<dbReference type="GO" id="GO:0000049">
    <property type="term" value="F:tRNA binding"/>
    <property type="evidence" value="ECO:0007669"/>
    <property type="project" value="UniProtKB-KW"/>
</dbReference>
<dbReference type="NCBIfam" id="TIGR00344">
    <property type="entry name" value="alaS"/>
    <property type="match status" value="1"/>
</dbReference>
<dbReference type="InterPro" id="IPR045864">
    <property type="entry name" value="aa-tRNA-synth_II/BPL/LPL"/>
</dbReference>
<dbReference type="InterPro" id="IPR050058">
    <property type="entry name" value="Ala-tRNA_ligase"/>
</dbReference>
<dbReference type="EMBL" id="MHCX01000045">
    <property type="protein sequence ID" value="OGY28677.1"/>
    <property type="molecule type" value="Genomic_DNA"/>
</dbReference>
<evidence type="ECO:0000256" key="6">
    <source>
        <dbReference type="ARBA" id="ARBA00022884"/>
    </source>
</evidence>
<name>A0A1G1WN91_9BACT</name>
<dbReference type="GO" id="GO:0006419">
    <property type="term" value="P:alanyl-tRNA aminoacylation"/>
    <property type="evidence" value="ECO:0007669"/>
    <property type="project" value="UniProtKB-UniRule"/>
</dbReference>
<dbReference type="SUPFAM" id="SSF55681">
    <property type="entry name" value="Class II aaRS and biotin synthetases"/>
    <property type="match status" value="1"/>
</dbReference>
<feature type="domain" description="Alanyl-transfer RNA synthetases family profile" evidence="10">
    <location>
        <begin position="1"/>
        <end position="572"/>
    </location>
</feature>
<feature type="binding site" evidence="9">
    <location>
        <position position="538"/>
    </location>
    <ligand>
        <name>Zn(2+)</name>
        <dbReference type="ChEBI" id="CHEBI:29105"/>
    </ligand>
</feature>
<keyword evidence="9" id="KW-0963">Cytoplasm</keyword>
<comment type="caution">
    <text evidence="11">The sequence shown here is derived from an EMBL/GenBank/DDBJ whole genome shotgun (WGS) entry which is preliminary data.</text>
</comment>
<dbReference type="SUPFAM" id="SSF55186">
    <property type="entry name" value="ThrRS/AlaRS common domain"/>
    <property type="match status" value="1"/>
</dbReference>
<dbReference type="Pfam" id="PF01411">
    <property type="entry name" value="tRNA-synt_2c"/>
    <property type="match status" value="1"/>
</dbReference>
<organism evidence="11 12">
    <name type="scientific">Candidatus Woykebacteria bacterium RIFCSPHIGHO2_02_FULL_43_16b</name>
    <dbReference type="NCBI Taxonomy" id="1802601"/>
    <lineage>
        <taxon>Bacteria</taxon>
        <taxon>Candidatus Woykeibacteriota</taxon>
    </lineage>
</organism>
<comment type="cofactor">
    <cofactor evidence="9">
        <name>Zn(2+)</name>
        <dbReference type="ChEBI" id="CHEBI:29105"/>
    </cofactor>
    <text evidence="9">Binds 1 zinc ion per subunit.</text>
</comment>
<dbReference type="EC" id="6.1.1.7" evidence="9"/>
<evidence type="ECO:0000256" key="8">
    <source>
        <dbReference type="ARBA" id="ARBA00023146"/>
    </source>
</evidence>
<evidence type="ECO:0000256" key="2">
    <source>
        <dbReference type="ARBA" id="ARBA00022555"/>
    </source>
</evidence>
<evidence type="ECO:0000256" key="1">
    <source>
        <dbReference type="ARBA" id="ARBA00008226"/>
    </source>
</evidence>
<evidence type="ECO:0000313" key="11">
    <source>
        <dbReference type="EMBL" id="OGY28677.1"/>
    </source>
</evidence>
<dbReference type="InterPro" id="IPR012947">
    <property type="entry name" value="tRNA_SAD"/>
</dbReference>
<keyword evidence="2 9" id="KW-0820">tRNA-binding</keyword>
<sequence length="572" mass="64126">MQSSEIRQKFLEFFKSIGHVVVPSSSLIPDNDPSVLLTTAGMQQFKPYFQGLKSPEEDFGSRKLASIQKSFRTSDINEVGDNTHHTFFEMLGNFAIGDYFKKEAIVYAWDFVTKELGLSEDRLFVTVFAGSEGVPEDKEAYQIWQKTVPGVEIRKLGRTDNFWGPPGDSGPCGPSSEIYYKTHSGEVEIWNLVFTEYDSDKEGQLSPLSQKNIDTGLGMERLVSILQGKESAYETDLFLPIITAIEELVEVGGKENKAIKSVKIMSDHIRGAVFLSADGVIPSNVGRGYVLRRLIRRAIMHGQLMSINGRFLATLAEPVIDSYSGSYPELKTNKQTVITMLEDEEAKFDQTLKNGLKEFAKFEQKGSISSEEAFRLFQSFGFPVELTTDLAKQKKLSANTDEFEKYFLEHQEKSRGGEKEYKGGLAEVSERTTRMHTATHLLHQALRTVLGDGVAQKGSNITNDRLRFDFSYSNKLTQEQLQQVQDLVNEKINKGLEVTREEMSLEEAKKSGAIGLFEQKYGDKVSVYTIGDFSKEFCGGPHVTNTKEIGLFKIQKEEAVASGIRRIKATVT</sequence>
<dbReference type="PANTHER" id="PTHR11777">
    <property type="entry name" value="ALANYL-TRNA SYNTHETASE"/>
    <property type="match status" value="1"/>
</dbReference>
<evidence type="ECO:0000256" key="9">
    <source>
        <dbReference type="HAMAP-Rule" id="MF_00036"/>
    </source>
</evidence>
<dbReference type="InterPro" id="IPR002318">
    <property type="entry name" value="Ala-tRNA-lgiase_IIc"/>
</dbReference>
<feature type="binding site" evidence="9">
    <location>
        <position position="440"/>
    </location>
    <ligand>
        <name>Zn(2+)</name>
        <dbReference type="ChEBI" id="CHEBI:29105"/>
    </ligand>
</feature>
<dbReference type="Proteomes" id="UP000177821">
    <property type="component" value="Unassembled WGS sequence"/>
</dbReference>
<dbReference type="InterPro" id="IPR018165">
    <property type="entry name" value="Ala-tRNA-synth_IIc_core"/>
</dbReference>
<keyword evidence="5 9" id="KW-0067">ATP-binding</keyword>
<dbReference type="InterPro" id="IPR018162">
    <property type="entry name" value="Ala-tRNA-ligase_IIc_anticod-bd"/>
</dbReference>
<protein>
    <recommendedName>
        <fullName evidence="9">Alanine--tRNA ligase</fullName>
        <ecNumber evidence="9">6.1.1.7</ecNumber>
    </recommendedName>
    <alternativeName>
        <fullName evidence="9">Alanyl-tRNA synthetase</fullName>
        <shortName evidence="9">AlaRS</shortName>
    </alternativeName>
</protein>
<gene>
    <name evidence="9" type="primary">alaS</name>
    <name evidence="11" type="ORF">A3J50_01005</name>
</gene>
<dbReference type="GO" id="GO:0008270">
    <property type="term" value="F:zinc ion binding"/>
    <property type="evidence" value="ECO:0007669"/>
    <property type="project" value="UniProtKB-UniRule"/>
</dbReference>
<keyword evidence="6 9" id="KW-0694">RNA-binding</keyword>
<comment type="catalytic activity">
    <reaction evidence="9">
        <text>tRNA(Ala) + L-alanine + ATP = L-alanyl-tRNA(Ala) + AMP + diphosphate</text>
        <dbReference type="Rhea" id="RHEA:12540"/>
        <dbReference type="Rhea" id="RHEA-COMP:9657"/>
        <dbReference type="Rhea" id="RHEA-COMP:9923"/>
        <dbReference type="ChEBI" id="CHEBI:30616"/>
        <dbReference type="ChEBI" id="CHEBI:33019"/>
        <dbReference type="ChEBI" id="CHEBI:57972"/>
        <dbReference type="ChEBI" id="CHEBI:78442"/>
        <dbReference type="ChEBI" id="CHEBI:78497"/>
        <dbReference type="ChEBI" id="CHEBI:456215"/>
        <dbReference type="EC" id="6.1.1.7"/>
    </reaction>
</comment>
<dbReference type="InterPro" id="IPR018163">
    <property type="entry name" value="Thr/Ala-tRNA-synth_IIc_edit"/>
</dbReference>
<comment type="domain">
    <text evidence="9">Consists of three domains; the N-terminal catalytic domain, the editing domain and the C-terminal C-Ala domain. The editing domain removes incorrectly charged amino acids, while the C-Ala domain, along with tRNA(Ala), serves as a bridge to cooperatively bring together the editing and aminoacylation centers thus stimulating deacylation of misacylated tRNAs.</text>
</comment>
<evidence type="ECO:0000256" key="4">
    <source>
        <dbReference type="ARBA" id="ARBA00022741"/>
    </source>
</evidence>
<comment type="subcellular location">
    <subcellularLocation>
        <location evidence="9">Cytoplasm</location>
    </subcellularLocation>
</comment>
<dbReference type="SUPFAM" id="SSF101353">
    <property type="entry name" value="Putative anticodon-binding domain of alanyl-tRNA synthetase (AlaRS)"/>
    <property type="match status" value="1"/>
</dbReference>
<accession>A0A1G1WN91</accession>
<comment type="function">
    <text evidence="9">Catalyzes the attachment of alanine to tRNA(Ala) in a two-step reaction: alanine is first activated by ATP to form Ala-AMP and then transferred to the acceptor end of tRNA(Ala). Also edits incorrectly charged Ser-tRNA(Ala) and Gly-tRNA(Ala) via its editing domain.</text>
</comment>